<dbReference type="PANTHER" id="PTHR23080">
    <property type="entry name" value="THAP DOMAIN PROTEIN"/>
    <property type="match status" value="1"/>
</dbReference>
<evidence type="ECO:0000256" key="5">
    <source>
        <dbReference type="ARBA" id="ARBA00023125"/>
    </source>
</evidence>
<sequence length="488" mass="54919">MPVLCAVYGCGHNSKRDKGYSYHRIPKMIESQGEKTRLLSEERRRVWLANINRSLADLTPSKSTFSRVCSLHFISGKPASLYSFTDPDWAPTQHLGHNKVDITLGVARSVRAAERNNKRIKIEEDGYSTGGIIDPPSPVVPNIHVAAKCDAGCQTELTGEDIDRMQCTVQYLTEQQDNLKTQLLSLQINENSFSNRGDDKVRFYTGLPNFLILMNVFQLVVSHVKCTSQNVISPFQQFILVLMRLRLSLSLQDISYRFGISLSTSCRIFDKWITAMNNRLSFLILWPQRTELRKTMPLVFKKNFGNSVSVIIDCFEIFIDRPSSLIARAMTWSNYKHHNTVKFLIGISPQGCISFISKAWGGRVSDKYLTENCGILKKLLPGDIVLADRGFNIADSVAFEGAKLYIPAFTKGKKQLSALEVETTRKIANVRIHVERVIGLVRRKYTILQSTLPIPLVKSKPNDALAPIDKITRVCCALTNLSDSIVLS</sequence>
<name>A0A8K0EHX9_BRALA</name>
<keyword evidence="5 6" id="KW-0238">DNA-binding</keyword>
<evidence type="ECO:0000259" key="7">
    <source>
        <dbReference type="PROSITE" id="PS50950"/>
    </source>
</evidence>
<dbReference type="AlphaFoldDB" id="A0A8K0EHX9"/>
<dbReference type="Pfam" id="PF13359">
    <property type="entry name" value="DDE_Tnp_4"/>
    <property type="match status" value="1"/>
</dbReference>
<dbReference type="InterPro" id="IPR027805">
    <property type="entry name" value="Transposase_HTH_dom"/>
</dbReference>
<dbReference type="InterPro" id="IPR027806">
    <property type="entry name" value="HARBI1_dom"/>
</dbReference>
<keyword evidence="9" id="KW-1185">Reference proteome</keyword>
<evidence type="ECO:0000256" key="3">
    <source>
        <dbReference type="ARBA" id="ARBA00022771"/>
    </source>
</evidence>
<dbReference type="EMBL" id="OV696687">
    <property type="protein sequence ID" value="CAH1253914.1"/>
    <property type="molecule type" value="Genomic_DNA"/>
</dbReference>
<evidence type="ECO:0000256" key="1">
    <source>
        <dbReference type="ARBA" id="ARBA00001968"/>
    </source>
</evidence>
<dbReference type="PROSITE" id="PS50950">
    <property type="entry name" value="ZF_THAP"/>
    <property type="match status" value="1"/>
</dbReference>
<organism evidence="8 9">
    <name type="scientific">Branchiostoma lanceolatum</name>
    <name type="common">Common lancelet</name>
    <name type="synonym">Amphioxus lanceolatum</name>
    <dbReference type="NCBI Taxonomy" id="7740"/>
    <lineage>
        <taxon>Eukaryota</taxon>
        <taxon>Metazoa</taxon>
        <taxon>Chordata</taxon>
        <taxon>Cephalochordata</taxon>
        <taxon>Leptocardii</taxon>
        <taxon>Amphioxiformes</taxon>
        <taxon>Branchiostomatidae</taxon>
        <taxon>Branchiostoma</taxon>
    </lineage>
</organism>
<evidence type="ECO:0000313" key="8">
    <source>
        <dbReference type="EMBL" id="CAH1253914.1"/>
    </source>
</evidence>
<dbReference type="SMART" id="SM00980">
    <property type="entry name" value="THAP"/>
    <property type="match status" value="1"/>
</dbReference>
<evidence type="ECO:0000313" key="9">
    <source>
        <dbReference type="Proteomes" id="UP000838412"/>
    </source>
</evidence>
<protein>
    <submittedName>
        <fullName evidence="8">Hypp1268 protein</fullName>
    </submittedName>
</protein>
<evidence type="ECO:0000256" key="4">
    <source>
        <dbReference type="ARBA" id="ARBA00022833"/>
    </source>
</evidence>
<dbReference type="Pfam" id="PF05485">
    <property type="entry name" value="THAP"/>
    <property type="match status" value="1"/>
</dbReference>
<dbReference type="PANTHER" id="PTHR23080:SF141">
    <property type="entry name" value="TRANSPOSASE HELIX-TURN-HELIX DOMAIN-CONTAINING PROTEIN"/>
    <property type="match status" value="1"/>
</dbReference>
<dbReference type="Proteomes" id="UP000838412">
    <property type="component" value="Chromosome 2"/>
</dbReference>
<dbReference type="GO" id="GO:0003677">
    <property type="term" value="F:DNA binding"/>
    <property type="evidence" value="ECO:0007669"/>
    <property type="project" value="UniProtKB-UniRule"/>
</dbReference>
<keyword evidence="4" id="KW-0862">Zinc</keyword>
<dbReference type="Pfam" id="PF13613">
    <property type="entry name" value="HTH_Tnp_4"/>
    <property type="match status" value="1"/>
</dbReference>
<gene>
    <name evidence="8" type="primary">Hypp1268</name>
    <name evidence="8" type="ORF">BLAG_LOCUS13510</name>
</gene>
<keyword evidence="2" id="KW-0479">Metal-binding</keyword>
<accession>A0A8K0EHX9</accession>
<keyword evidence="3 6" id="KW-0863">Zinc-finger</keyword>
<feature type="domain" description="THAP-type" evidence="7">
    <location>
        <begin position="1"/>
        <end position="94"/>
    </location>
</feature>
<dbReference type="GO" id="GO:0008270">
    <property type="term" value="F:zinc ion binding"/>
    <property type="evidence" value="ECO:0007669"/>
    <property type="project" value="UniProtKB-KW"/>
</dbReference>
<reference evidence="8" key="1">
    <citation type="submission" date="2022-01" db="EMBL/GenBank/DDBJ databases">
        <authorList>
            <person name="Braso-Vives M."/>
        </authorList>
    </citation>
    <scope>NUCLEOTIDE SEQUENCE</scope>
</reference>
<proteinExistence type="predicted"/>
<dbReference type="SUPFAM" id="SSF57716">
    <property type="entry name" value="Glucocorticoid receptor-like (DNA-binding domain)"/>
    <property type="match status" value="1"/>
</dbReference>
<comment type="cofactor">
    <cofactor evidence="1">
        <name>a divalent metal cation</name>
        <dbReference type="ChEBI" id="CHEBI:60240"/>
    </cofactor>
</comment>
<evidence type="ECO:0000256" key="6">
    <source>
        <dbReference type="PROSITE-ProRule" id="PRU00309"/>
    </source>
</evidence>
<evidence type="ECO:0000256" key="2">
    <source>
        <dbReference type="ARBA" id="ARBA00022723"/>
    </source>
</evidence>
<dbReference type="OrthoDB" id="5986077at2759"/>
<dbReference type="InterPro" id="IPR006612">
    <property type="entry name" value="THAP_Znf"/>
</dbReference>